<sequence>AALTPKQAKKVKTGKAKPKFKENGSPGVEELWKDRNEEDRNPNPFRFKPARDPGPTFNTTTAWSPLSLFQLFFCENVVRTIIENTNANAAKKRRAGSKFPWTALTVKQVYIFLAILLYIGLVSVHHRADYWRKKWPYNLKPFEAILWSLHLSKYDRLSKIKPLYNQIVTAFKALFQPYKNICIDERMVAYKGRISMKQFMKDKPTKWGYKLFVLADSDTGYTSKSEVSTTYGLSYSAVMDLLHLSLLGQGYILYVDNFYTSLHSSVTYIKKKMAVLALLEKNRQAERGDVRWIRKGELVFVKWTDTREVTMCSTVHKAFSGKTVKQKVKEAAGWTTKAVPVPDCVVDYNKNMGGVDLSDALIGYYTVLHITMKWYKTLFYHFLDIAVVNSFLLHMELCKRQGKEPMTQKMFREQLAKEMLDFAPASALPPPTPLSNLTCMPCYFGSNATDLRRYCWRCQDVGILRVKTPIYCRAYDVALCLTSKNNLTKYHVSYCHV</sequence>
<organism evidence="4 5">
    <name type="scientific">Maylandia zebra</name>
    <name type="common">zebra mbuna</name>
    <dbReference type="NCBI Taxonomy" id="106582"/>
    <lineage>
        <taxon>Eukaryota</taxon>
        <taxon>Metazoa</taxon>
        <taxon>Chordata</taxon>
        <taxon>Craniata</taxon>
        <taxon>Vertebrata</taxon>
        <taxon>Euteleostomi</taxon>
        <taxon>Actinopterygii</taxon>
        <taxon>Neopterygii</taxon>
        <taxon>Teleostei</taxon>
        <taxon>Neoteleostei</taxon>
        <taxon>Acanthomorphata</taxon>
        <taxon>Ovalentaria</taxon>
        <taxon>Cichlomorphae</taxon>
        <taxon>Cichliformes</taxon>
        <taxon>Cichlidae</taxon>
        <taxon>African cichlids</taxon>
        <taxon>Pseudocrenilabrinae</taxon>
        <taxon>Haplochromini</taxon>
        <taxon>Maylandia</taxon>
        <taxon>Maylandia zebra complex</taxon>
    </lineage>
</organism>
<dbReference type="Ensembl" id="ENSMZET00005033429.1">
    <property type="protein sequence ID" value="ENSMZEP00005032385.1"/>
    <property type="gene ID" value="ENSMZEG00005024127.1"/>
</dbReference>
<feature type="compositionally biased region" description="Basic and acidic residues" evidence="1">
    <location>
        <begin position="30"/>
        <end position="41"/>
    </location>
</feature>
<dbReference type="InterPro" id="IPR029526">
    <property type="entry name" value="PGBD"/>
</dbReference>
<evidence type="ECO:0000259" key="3">
    <source>
        <dbReference type="Pfam" id="PF13843"/>
    </source>
</evidence>
<accession>A0A3P9DCI0</accession>
<keyword evidence="2" id="KW-0812">Transmembrane</keyword>
<dbReference type="Pfam" id="PF13843">
    <property type="entry name" value="DDE_Tnp_1_7"/>
    <property type="match status" value="1"/>
</dbReference>
<reference evidence="4" key="1">
    <citation type="submission" date="2025-08" db="UniProtKB">
        <authorList>
            <consortium name="Ensembl"/>
        </authorList>
    </citation>
    <scope>IDENTIFICATION</scope>
</reference>
<protein>
    <recommendedName>
        <fullName evidence="3">PiggyBac transposable element-derived protein domain-containing protein</fullName>
    </recommendedName>
</protein>
<dbReference type="Proteomes" id="UP000265160">
    <property type="component" value="Unplaced"/>
</dbReference>
<feature type="transmembrane region" description="Helical" evidence="2">
    <location>
        <begin position="101"/>
        <end position="121"/>
    </location>
</feature>
<proteinExistence type="predicted"/>
<feature type="region of interest" description="Disordered" evidence="1">
    <location>
        <begin position="1"/>
        <end position="51"/>
    </location>
</feature>
<evidence type="ECO:0000313" key="4">
    <source>
        <dbReference type="Ensembl" id="ENSMZEP00005032385.1"/>
    </source>
</evidence>
<name>A0A3P9DCI0_9CICH</name>
<reference evidence="4" key="2">
    <citation type="submission" date="2025-09" db="UniProtKB">
        <authorList>
            <consortium name="Ensembl"/>
        </authorList>
    </citation>
    <scope>IDENTIFICATION</scope>
</reference>
<keyword evidence="2" id="KW-1133">Transmembrane helix</keyword>
<dbReference type="GeneTree" id="ENSGT00940000163467"/>
<evidence type="ECO:0000256" key="1">
    <source>
        <dbReference type="SAM" id="MobiDB-lite"/>
    </source>
</evidence>
<dbReference type="STRING" id="106582.ENSMZEP00005032385"/>
<feature type="compositionally biased region" description="Basic residues" evidence="1">
    <location>
        <begin position="7"/>
        <end position="18"/>
    </location>
</feature>
<dbReference type="PANTHER" id="PTHR46599:SF3">
    <property type="entry name" value="PIGGYBAC TRANSPOSABLE ELEMENT-DERIVED PROTEIN 4"/>
    <property type="match status" value="1"/>
</dbReference>
<dbReference type="AlphaFoldDB" id="A0A3P9DCI0"/>
<evidence type="ECO:0000256" key="2">
    <source>
        <dbReference type="SAM" id="Phobius"/>
    </source>
</evidence>
<keyword evidence="2" id="KW-0472">Membrane</keyword>
<dbReference type="PANTHER" id="PTHR46599">
    <property type="entry name" value="PIGGYBAC TRANSPOSABLE ELEMENT-DERIVED PROTEIN 4"/>
    <property type="match status" value="1"/>
</dbReference>
<feature type="domain" description="PiggyBac transposable element-derived protein" evidence="3">
    <location>
        <begin position="64"/>
        <end position="391"/>
    </location>
</feature>
<evidence type="ECO:0000313" key="5">
    <source>
        <dbReference type="Proteomes" id="UP000265160"/>
    </source>
</evidence>
<keyword evidence="5" id="KW-1185">Reference proteome</keyword>